<reference evidence="1 2" key="1">
    <citation type="submission" date="2023-08" db="EMBL/GenBank/DDBJ databases">
        <title>Complete genome sequence of Geobacillus thermodenitrificans K1041, a genetically tractable strain representative of the genus Geobacillus.</title>
        <authorList>
            <person name="Kani S."/>
            <person name="Suzuki H."/>
        </authorList>
    </citation>
    <scope>NUCLEOTIDE SEQUENCE [LARGE SCALE GENOMIC DNA]</scope>
    <source>
        <strain evidence="1 2">K1041</strain>
    </source>
</reference>
<dbReference type="EMBL" id="CP133461">
    <property type="protein sequence ID" value="WMV75327.1"/>
    <property type="molecule type" value="Genomic_DNA"/>
</dbReference>
<evidence type="ECO:0000313" key="2">
    <source>
        <dbReference type="Proteomes" id="UP001297580"/>
    </source>
</evidence>
<accession>A0ABY9QBF2</accession>
<sequence length="171" mass="19576">MNVQINVASGYGEKRARVKIEGFPCELVETLLARTFQLIQENIEVEENYNETHEALSQNVEPSKSSVQDVVSLLPESIRGWYKQKEKEAEEQGVPSFYFTGIKIKNGIPHYKAFYICPNCGLSGRHYVPEDVKEVKCHNCEAPIDIFPAQAQLFKTDQWGNFFRSVMPDKE</sequence>
<evidence type="ECO:0000313" key="1">
    <source>
        <dbReference type="EMBL" id="WMV75327.1"/>
    </source>
</evidence>
<name>A0ABY9QBF2_GEOTD</name>
<dbReference type="Proteomes" id="UP001297580">
    <property type="component" value="Chromosome"/>
</dbReference>
<proteinExistence type="predicted"/>
<keyword evidence="2" id="KW-1185">Reference proteome</keyword>
<organism evidence="1 2">
    <name type="scientific">Geobacillus thermodenitrificans</name>
    <dbReference type="NCBI Taxonomy" id="33940"/>
    <lineage>
        <taxon>Bacteria</taxon>
        <taxon>Bacillati</taxon>
        <taxon>Bacillota</taxon>
        <taxon>Bacilli</taxon>
        <taxon>Bacillales</taxon>
        <taxon>Anoxybacillaceae</taxon>
        <taxon>Geobacillus</taxon>
    </lineage>
</organism>
<dbReference type="RefSeq" id="WP_236934100.1">
    <property type="nucleotide sequence ID" value="NZ_CP133461.1"/>
</dbReference>
<gene>
    <name evidence="1" type="ORF">HSX42_13775</name>
</gene>
<protein>
    <submittedName>
        <fullName evidence="1">Uncharacterized protein</fullName>
    </submittedName>
</protein>